<protein>
    <recommendedName>
        <fullName evidence="5">MI domain-containing protein</fullName>
    </recommendedName>
</protein>
<comment type="subcellular location">
    <subcellularLocation>
        <location evidence="1">Nucleus</location>
        <location evidence="1">Nucleolus</location>
    </subcellularLocation>
</comment>
<dbReference type="InterPro" id="IPR003891">
    <property type="entry name" value="Initiation_fac_eIF4g_MI"/>
</dbReference>
<dbReference type="SUPFAM" id="SSF48371">
    <property type="entry name" value="ARM repeat"/>
    <property type="match status" value="1"/>
</dbReference>
<feature type="region of interest" description="Disordered" evidence="4">
    <location>
        <begin position="1747"/>
        <end position="1768"/>
    </location>
</feature>
<feature type="compositionally biased region" description="Acidic residues" evidence="4">
    <location>
        <begin position="445"/>
        <end position="467"/>
    </location>
</feature>
<feature type="compositionally biased region" description="Acidic residues" evidence="4">
    <location>
        <begin position="485"/>
        <end position="508"/>
    </location>
</feature>
<dbReference type="EMBL" id="JAEHOE010000171">
    <property type="protein sequence ID" value="KAG2483590.1"/>
    <property type="molecule type" value="Genomic_DNA"/>
</dbReference>
<evidence type="ECO:0000259" key="5">
    <source>
        <dbReference type="PROSITE" id="PS51366"/>
    </source>
</evidence>
<dbReference type="GO" id="GO:0042274">
    <property type="term" value="P:ribosomal small subunit biogenesis"/>
    <property type="evidence" value="ECO:0007669"/>
    <property type="project" value="TreeGrafter"/>
</dbReference>
<feature type="compositionally biased region" description="Gly residues" evidence="4">
    <location>
        <begin position="13"/>
        <end position="37"/>
    </location>
</feature>
<dbReference type="OrthoDB" id="10260961at2759"/>
<name>A0A835XMB0_9CHLO</name>
<dbReference type="Proteomes" id="UP000612055">
    <property type="component" value="Unassembled WGS sequence"/>
</dbReference>
<sequence length="1809" mass="177960">MGPYDRGGRGGRGRGGGRGGGRGFGSFGGGPGGGRGGPRLPSALMQELGGGEGGGGGGGRFGRGFGRGGARGGGGGRGRGDGGFGRGRGGGGFGGAGGGGGGGFQGYSGGGGGAGTKRHAAGAAEAPRRHGEGGNAGRGGSEAKRPRLSGPPGPGAGGGGRGPGAAAVGLSRTLAAMQQRGGAAGGRGGGRDGGRGGRGGDRDGGGWDAPKTLFHELLAEGWEGRGGREAYLEELRLQARLAKRLGRSAKDALDGMDRLTGALSAAEGALLPAFLSRAEERAEAQELLGRAGAGVVAPGAAAPAGKGARKAAAAAAVKAKAAAAVPVPSSAAEAARAAAALLAAESDEELEALGIERGPGGARRVRAAGRGETFYGDSGSSGEGSEDGEDEEGSEEGEDEEGSDGWGELEGSSGSEGEGDEGEDEDEMDGSEGEDEEGFGLGYDGDSEDDGEDDEGEEEDEDEDGEADLLMGQLLGRGARGPLGSEEDEEGSEDEGEDSQGEGEDNEGGEGQALDGNDSDGDEGEEEDEEEEGAPQQAPAAPSATKYVPPALRAAAAAAAAAAGSSDPSRAALERRITGLINRLAEANLAPITRTVADLYGSEGRSAVAEAVATQILGAAASGPRASEQFCAVAAAFVAGLAAAAGAEELGAAFLAQWAVRLQAARREGDALAQTNLLLLLCHLYVAGLVGPGLVFGCLTALAEEDPAQASGPAPGPKAGAAAKEAEGGAGAGAGAASGAGGPMLTEAGVSGIVTVLNAVGLSLRSADPAAMRDFVLRLHGRAAEAGKQGGLSRRASLMLDLVVDIKNNRASEAGGRAAQEPVLAAAAGGKGSKRAAKAAAAQAAAGGAGGGGRRGGALAALPGSASQWLAGLGVGEVALRGLTWAALNQPRKKGFWWQPAPGSAAAAAAMSSEPLLAAASAGGRSGAGVASAAATAALLQAAAALRMNTDVRRAVFVAIMGSEDCADAHEKLMRLPLQGDQRREIIVVLVECCLAEKAWNPYYAHLALRLCGAGQAGAAAGAAGGGGGSLGRAHRLTLQYCLWDRFKELQDMEVRPLTHLMRLAAVLVARFALGLSLLKVVSWSALGPKEVLAWRLFLQHLLQEAATAGDVQQLFKRLAQQPKTLGPLSRGLLGFLRSSFAPWAAARLPPGPASDELLRRTRSAERELAAGMAAAQAAVGRRGNAGGQGAGRAGSAAGAGSDGAGPSTSGRSSAAASQLSFLPASVLSAYRALPAAAGALLPAPPNQRPGGGQGRGGRGRGGGAGNRGLKDVRDAKESLSVLASQLKALPYEEPPPQQAPALAELLSAHPAETAALVSLSSAALRAGGEGAGGGGGSSAAEGAAGVAQAAAAAEGAASGGGPGGGGMTANASGLEGWGADAFLSVSFLLQRCLLGFPSRPPLPVLRLVLALLRAQTLPALSRRLAAAAATAAGSNSGGGGGRSLLQSMLTLLGPLTVATLPALSLPAVWVTGPGAAAVSTAMATLATVRLPGLAPGAVVSPAPPLPVAELFLYPQSGPRTALLGLASWRDQLTPRLAASARLAARLAAMRQEWWRLAMSPALYGTLSTVDSDTRHLLVEMVVNALLVAWPGGRLDLDALPPAAPAEVAAALAAGLLPVLAALPVLHHCEAPEGQAGPFVELLAMWERDPPDAPRLALFLVPLLAYGEPEQAEGLLGALGRALGRERSGGDDPGPLRRAATAFLGAAGEALPRCRALGPAATAAAPAAGLADGAAAAGESGRVVPAAVDGAAGEGGPGAAAAPPPQRPDAHLRQLRRLVAGAAEAWGLPLGTAAGEGGPGLVGGGAGGR</sequence>
<keyword evidence="7" id="KW-1185">Reference proteome</keyword>
<feature type="compositionally biased region" description="Low complexity" evidence="4">
    <location>
        <begin position="534"/>
        <end position="544"/>
    </location>
</feature>
<dbReference type="PROSITE" id="PS51366">
    <property type="entry name" value="MI"/>
    <property type="match status" value="1"/>
</dbReference>
<evidence type="ECO:0000256" key="2">
    <source>
        <dbReference type="ARBA" id="ARBA00006856"/>
    </source>
</evidence>
<feature type="compositionally biased region" description="Acidic residues" evidence="4">
    <location>
        <begin position="517"/>
        <end position="533"/>
    </location>
</feature>
<evidence type="ECO:0000256" key="1">
    <source>
        <dbReference type="ARBA" id="ARBA00004604"/>
    </source>
</evidence>
<feature type="region of interest" description="Disordered" evidence="4">
    <location>
        <begin position="1"/>
        <end position="210"/>
    </location>
</feature>
<comment type="similarity">
    <text evidence="2">Belongs to the CWC22 family.</text>
</comment>
<feature type="region of interest" description="Disordered" evidence="4">
    <location>
        <begin position="361"/>
        <end position="546"/>
    </location>
</feature>
<evidence type="ECO:0000256" key="4">
    <source>
        <dbReference type="SAM" id="MobiDB-lite"/>
    </source>
</evidence>
<dbReference type="Gene3D" id="1.25.40.180">
    <property type="match status" value="1"/>
</dbReference>
<proteinExistence type="inferred from homology"/>
<feature type="region of interest" description="Disordered" evidence="4">
    <location>
        <begin position="1789"/>
        <end position="1809"/>
    </location>
</feature>
<feature type="compositionally biased region" description="Acidic residues" evidence="4">
    <location>
        <begin position="384"/>
        <end position="403"/>
    </location>
</feature>
<feature type="compositionally biased region" description="Basic and acidic residues" evidence="4">
    <location>
        <begin position="189"/>
        <end position="205"/>
    </location>
</feature>
<gene>
    <name evidence="6" type="ORF">HYH03_017532</name>
</gene>
<dbReference type="PANTHER" id="PTHR18034">
    <property type="entry name" value="CELL CYCLE CONTROL PROTEIN CWF22-RELATED"/>
    <property type="match status" value="1"/>
</dbReference>
<feature type="compositionally biased region" description="Gly residues" evidence="4">
    <location>
        <begin position="48"/>
        <end position="115"/>
    </location>
</feature>
<feature type="compositionally biased region" description="Gly residues" evidence="4">
    <location>
        <begin position="1184"/>
        <end position="1193"/>
    </location>
</feature>
<feature type="region of interest" description="Disordered" evidence="4">
    <location>
        <begin position="1181"/>
        <end position="1214"/>
    </location>
</feature>
<evidence type="ECO:0000313" key="7">
    <source>
        <dbReference type="Proteomes" id="UP000612055"/>
    </source>
</evidence>
<dbReference type="SMART" id="SM00543">
    <property type="entry name" value="MIF4G"/>
    <property type="match status" value="1"/>
</dbReference>
<evidence type="ECO:0000256" key="3">
    <source>
        <dbReference type="ARBA" id="ARBA00023242"/>
    </source>
</evidence>
<dbReference type="GO" id="GO:0003723">
    <property type="term" value="F:RNA binding"/>
    <property type="evidence" value="ECO:0007669"/>
    <property type="project" value="InterPro"/>
</dbReference>
<dbReference type="InterPro" id="IPR016024">
    <property type="entry name" value="ARM-type_fold"/>
</dbReference>
<dbReference type="Pfam" id="PF02847">
    <property type="entry name" value="MA3"/>
    <property type="match status" value="1"/>
</dbReference>
<reference evidence="6" key="1">
    <citation type="journal article" date="2020" name="bioRxiv">
        <title>Comparative genomics of Chlamydomonas.</title>
        <authorList>
            <person name="Craig R.J."/>
            <person name="Hasan A.R."/>
            <person name="Ness R.W."/>
            <person name="Keightley P.D."/>
        </authorList>
    </citation>
    <scope>NUCLEOTIDE SEQUENCE</scope>
    <source>
        <strain evidence="6">CCAP 11/70</strain>
    </source>
</reference>
<dbReference type="InterPro" id="IPR050781">
    <property type="entry name" value="CWC22_splicing_factor"/>
</dbReference>
<feature type="compositionally biased region" description="Gly residues" evidence="4">
    <location>
        <begin position="1794"/>
        <end position="1809"/>
    </location>
</feature>
<keyword evidence="3" id="KW-0539">Nucleus</keyword>
<feature type="compositionally biased region" description="Acidic residues" evidence="4">
    <location>
        <begin position="417"/>
        <end position="438"/>
    </location>
</feature>
<dbReference type="SMART" id="SM00544">
    <property type="entry name" value="MA3"/>
    <property type="match status" value="1"/>
</dbReference>
<dbReference type="PANTHER" id="PTHR18034:SF4">
    <property type="entry name" value="NUCLEOLAR MIF4G DOMAIN-CONTAINING PROTEIN 1"/>
    <property type="match status" value="1"/>
</dbReference>
<dbReference type="GO" id="GO:0005730">
    <property type="term" value="C:nucleolus"/>
    <property type="evidence" value="ECO:0007669"/>
    <property type="project" value="UniProtKB-SubCell"/>
</dbReference>
<comment type="caution">
    <text evidence="6">The sequence shown here is derived from an EMBL/GenBank/DDBJ whole genome shotgun (WGS) entry which is preliminary data.</text>
</comment>
<evidence type="ECO:0000313" key="6">
    <source>
        <dbReference type="EMBL" id="KAG2483590.1"/>
    </source>
</evidence>
<dbReference type="InterPro" id="IPR003890">
    <property type="entry name" value="MIF4G-like_typ-3"/>
</dbReference>
<organism evidence="6 7">
    <name type="scientific">Edaphochlamys debaryana</name>
    <dbReference type="NCBI Taxonomy" id="47281"/>
    <lineage>
        <taxon>Eukaryota</taxon>
        <taxon>Viridiplantae</taxon>
        <taxon>Chlorophyta</taxon>
        <taxon>core chlorophytes</taxon>
        <taxon>Chlorophyceae</taxon>
        <taxon>CS clade</taxon>
        <taxon>Chlamydomonadales</taxon>
        <taxon>Chlamydomonadales incertae sedis</taxon>
        <taxon>Edaphochlamys</taxon>
    </lineage>
</organism>
<accession>A0A835XMB0</accession>
<feature type="region of interest" description="Disordered" evidence="4">
    <location>
        <begin position="1241"/>
        <end position="1271"/>
    </location>
</feature>
<feature type="domain" description="MI" evidence="5">
    <location>
        <begin position="951"/>
        <end position="1084"/>
    </location>
</feature>
<feature type="compositionally biased region" description="Gly residues" evidence="4">
    <location>
        <begin position="1250"/>
        <end position="1267"/>
    </location>
</feature>
<feature type="compositionally biased region" description="Low complexity" evidence="4">
    <location>
        <begin position="368"/>
        <end position="380"/>
    </location>
</feature>